<accession>A0A7G2ELK0</accession>
<evidence type="ECO:0000313" key="1">
    <source>
        <dbReference type="EMBL" id="CAD5323357.1"/>
    </source>
</evidence>
<evidence type="ECO:0000313" key="2">
    <source>
        <dbReference type="Proteomes" id="UP000516314"/>
    </source>
</evidence>
<name>A0A7G2ELK0_ARATH</name>
<protein>
    <submittedName>
        <fullName evidence="1">(thale cress) hypothetical protein</fullName>
    </submittedName>
</protein>
<reference evidence="1 2" key="1">
    <citation type="submission" date="2020-09" db="EMBL/GenBank/DDBJ databases">
        <authorList>
            <person name="Ashkenazy H."/>
        </authorList>
    </citation>
    <scope>NUCLEOTIDE SEQUENCE [LARGE SCALE GENOMIC DNA]</scope>
    <source>
        <strain evidence="2">cv. Cdm-0</strain>
    </source>
</reference>
<sequence>MTIHPPKRTVSTTGMMIQLDLLYQTLISLPRASTLLLESKVLFPGCCGESLLLTSQHHCS</sequence>
<organism evidence="1 2">
    <name type="scientific">Arabidopsis thaliana</name>
    <name type="common">Mouse-ear cress</name>
    <dbReference type="NCBI Taxonomy" id="3702"/>
    <lineage>
        <taxon>Eukaryota</taxon>
        <taxon>Viridiplantae</taxon>
        <taxon>Streptophyta</taxon>
        <taxon>Embryophyta</taxon>
        <taxon>Tracheophyta</taxon>
        <taxon>Spermatophyta</taxon>
        <taxon>Magnoliopsida</taxon>
        <taxon>eudicotyledons</taxon>
        <taxon>Gunneridae</taxon>
        <taxon>Pentapetalae</taxon>
        <taxon>rosids</taxon>
        <taxon>malvids</taxon>
        <taxon>Brassicales</taxon>
        <taxon>Brassicaceae</taxon>
        <taxon>Camelineae</taxon>
        <taxon>Arabidopsis</taxon>
    </lineage>
</organism>
<dbReference type="EMBL" id="LR881468">
    <property type="protein sequence ID" value="CAD5323357.1"/>
    <property type="molecule type" value="Genomic_DNA"/>
</dbReference>
<dbReference type="AlphaFoldDB" id="A0A7G2ELK0"/>
<dbReference type="Proteomes" id="UP000516314">
    <property type="component" value="Chromosome 3"/>
</dbReference>
<gene>
    <name evidence="1" type="ORF">AT9943_LOCUS11310</name>
</gene>
<proteinExistence type="predicted"/>